<organism evidence="2 3">
    <name type="scientific">Streptomyces erythrogriseus</name>
    <dbReference type="NCBI Taxonomy" id="284027"/>
    <lineage>
        <taxon>Bacteria</taxon>
        <taxon>Bacillati</taxon>
        <taxon>Actinomycetota</taxon>
        <taxon>Actinomycetes</taxon>
        <taxon>Kitasatosporales</taxon>
        <taxon>Streptomycetaceae</taxon>
        <taxon>Streptomyces</taxon>
        <taxon>Streptomyces griseoincarnatus group</taxon>
    </lineage>
</organism>
<reference evidence="3" key="1">
    <citation type="journal article" date="2019" name="Int. J. Syst. Evol. Microbiol.">
        <title>The Global Catalogue of Microorganisms (GCM) 10K type strain sequencing project: providing services to taxonomists for standard genome sequencing and annotation.</title>
        <authorList>
            <consortium name="The Broad Institute Genomics Platform"/>
            <consortium name="The Broad Institute Genome Sequencing Center for Infectious Disease"/>
            <person name="Wu L."/>
            <person name="Ma J."/>
        </authorList>
    </citation>
    <scope>NUCLEOTIDE SEQUENCE [LARGE SCALE GENOMIC DNA]</scope>
    <source>
        <strain evidence="3">JCM 9650</strain>
    </source>
</reference>
<evidence type="ECO:0000256" key="1">
    <source>
        <dbReference type="SAM" id="MobiDB-lite"/>
    </source>
</evidence>
<keyword evidence="3" id="KW-1185">Reference proteome</keyword>
<accession>A0ABP6K225</accession>
<comment type="caution">
    <text evidence="2">The sequence shown here is derived from an EMBL/GenBank/DDBJ whole genome shotgun (WGS) entry which is preliminary data.</text>
</comment>
<feature type="region of interest" description="Disordered" evidence="1">
    <location>
        <begin position="1"/>
        <end position="21"/>
    </location>
</feature>
<name>A0ABP6K225_9ACTN</name>
<gene>
    <name evidence="2" type="ORF">GCM10010478_64380</name>
</gene>
<evidence type="ECO:0000313" key="2">
    <source>
        <dbReference type="EMBL" id="GAA2955443.1"/>
    </source>
</evidence>
<dbReference type="RefSeq" id="WP_346091244.1">
    <property type="nucleotide sequence ID" value="NZ_BAAAVA010000142.1"/>
</dbReference>
<sequence length="170" mass="18454">MTSIEDLFRGEQNGTSADPVDWDPLREADALQEAGLLDCRVCPLTGRAGLLLDMRTALQYRTGDAALLVVRGLASFRWSEDPLERDLASFAIMSSTPSASRRGWRMDLGLFPDGRLSVAGVAAEFHLLAAAGVPPAPPDYTDRTLSEIREDLPWWDSECTVLQSATTGGT</sequence>
<dbReference type="EMBL" id="BAAAVA010000142">
    <property type="protein sequence ID" value="GAA2955443.1"/>
    <property type="molecule type" value="Genomic_DNA"/>
</dbReference>
<proteinExistence type="predicted"/>
<dbReference type="Proteomes" id="UP001501423">
    <property type="component" value="Unassembled WGS sequence"/>
</dbReference>
<protein>
    <submittedName>
        <fullName evidence="2">Uncharacterized protein</fullName>
    </submittedName>
</protein>
<evidence type="ECO:0000313" key="3">
    <source>
        <dbReference type="Proteomes" id="UP001501423"/>
    </source>
</evidence>